<feature type="signal peptide" evidence="2">
    <location>
        <begin position="1"/>
        <end position="24"/>
    </location>
</feature>
<evidence type="ECO:0000256" key="1">
    <source>
        <dbReference type="SAM" id="MobiDB-lite"/>
    </source>
</evidence>
<dbReference type="Gene3D" id="2.120.10.30">
    <property type="entry name" value="TolB, C-terminal domain"/>
    <property type="match status" value="1"/>
</dbReference>
<feature type="compositionally biased region" description="Basic and acidic residues" evidence="1">
    <location>
        <begin position="34"/>
        <end position="44"/>
    </location>
</feature>
<evidence type="ECO:0000256" key="2">
    <source>
        <dbReference type="SAM" id="SignalP"/>
    </source>
</evidence>
<protein>
    <submittedName>
        <fullName evidence="3">Translocation protein TolB</fullName>
    </submittedName>
</protein>
<evidence type="ECO:0000313" key="4">
    <source>
        <dbReference type="Proteomes" id="UP000320722"/>
    </source>
</evidence>
<evidence type="ECO:0000313" key="3">
    <source>
        <dbReference type="EMBL" id="QDU05974.1"/>
    </source>
</evidence>
<dbReference type="SUPFAM" id="SSF82171">
    <property type="entry name" value="DPP6 N-terminal domain-like"/>
    <property type="match status" value="1"/>
</dbReference>
<accession>A0A517WL39</accession>
<dbReference type="InterPro" id="IPR011659">
    <property type="entry name" value="WD40"/>
</dbReference>
<dbReference type="RefSeq" id="WP_145044643.1">
    <property type="nucleotide sequence ID" value="NZ_CP036347.1"/>
</dbReference>
<name>A0A517WL39_9PLAN</name>
<gene>
    <name evidence="3" type="ORF">V6x_57190</name>
</gene>
<keyword evidence="2" id="KW-0732">Signal</keyword>
<feature type="chain" id="PRO_5021950113" evidence="2">
    <location>
        <begin position="25"/>
        <end position="372"/>
    </location>
</feature>
<dbReference type="AlphaFoldDB" id="A0A517WL39"/>
<dbReference type="Pfam" id="PF07676">
    <property type="entry name" value="PD40"/>
    <property type="match status" value="2"/>
</dbReference>
<dbReference type="EMBL" id="CP036347">
    <property type="protein sequence ID" value="QDU05974.1"/>
    <property type="molecule type" value="Genomic_DNA"/>
</dbReference>
<proteinExistence type="predicted"/>
<feature type="region of interest" description="Disordered" evidence="1">
    <location>
        <begin position="29"/>
        <end position="68"/>
    </location>
</feature>
<organism evidence="3 4">
    <name type="scientific">Gimesia chilikensis</name>
    <dbReference type="NCBI Taxonomy" id="2605989"/>
    <lineage>
        <taxon>Bacteria</taxon>
        <taxon>Pseudomonadati</taxon>
        <taxon>Planctomycetota</taxon>
        <taxon>Planctomycetia</taxon>
        <taxon>Planctomycetales</taxon>
        <taxon>Planctomycetaceae</taxon>
        <taxon>Gimesia</taxon>
    </lineage>
</organism>
<reference evidence="3 4" key="1">
    <citation type="submission" date="2019-02" db="EMBL/GenBank/DDBJ databases">
        <title>Deep-cultivation of Planctomycetes and their phenomic and genomic characterization uncovers novel biology.</title>
        <authorList>
            <person name="Wiegand S."/>
            <person name="Jogler M."/>
            <person name="Boedeker C."/>
            <person name="Pinto D."/>
            <person name="Vollmers J."/>
            <person name="Rivas-Marin E."/>
            <person name="Kohn T."/>
            <person name="Peeters S.H."/>
            <person name="Heuer A."/>
            <person name="Rast P."/>
            <person name="Oberbeckmann S."/>
            <person name="Bunk B."/>
            <person name="Jeske O."/>
            <person name="Meyerdierks A."/>
            <person name="Storesund J.E."/>
            <person name="Kallscheuer N."/>
            <person name="Luecker S."/>
            <person name="Lage O.M."/>
            <person name="Pohl T."/>
            <person name="Merkel B.J."/>
            <person name="Hornburger P."/>
            <person name="Mueller R.-W."/>
            <person name="Bruemmer F."/>
            <person name="Labrenz M."/>
            <person name="Spormann A.M."/>
            <person name="Op den Camp H."/>
            <person name="Overmann J."/>
            <person name="Amann R."/>
            <person name="Jetten M.S.M."/>
            <person name="Mascher T."/>
            <person name="Medema M.H."/>
            <person name="Devos D.P."/>
            <person name="Kaster A.-K."/>
            <person name="Ovreas L."/>
            <person name="Rohde M."/>
            <person name="Galperin M.Y."/>
            <person name="Jogler C."/>
        </authorList>
    </citation>
    <scope>NUCLEOTIDE SEQUENCE [LARGE SCALE GENOMIC DNA]</scope>
    <source>
        <strain evidence="3 4">V6</strain>
    </source>
</reference>
<dbReference type="InterPro" id="IPR011042">
    <property type="entry name" value="6-blade_b-propeller_TolB-like"/>
</dbReference>
<dbReference type="Proteomes" id="UP000320722">
    <property type="component" value="Chromosome"/>
</dbReference>
<sequence length="372" mass="40618" precursor="true">MKVQITIFCLLTVAVLSLFQLVSQQTTLSAAPDEGTKSSKTEPRRKIRIERSQAQPKRRPHSSQMEPRIPPASILLKQIQQEAARAKLPELNLFAIDVTSGEVILVSHEPDKNLSYCGTPRWALGGNQIVFDATPGRNWTETRLMSIRQSNTGVETIDLGAGNCPTLSPDGEQLAFHLNGGAVPGAASGIWIMDADGLNRRRLGGFGIPLFSPSGKKLLVSSFSSRRQLSLLDPQTGKSTRIEVPGYKIYSQTSWGSDDETLVAVVVSKQGTGIAMLDISQPDNATVRQVLWRRGDQFDVDPGCPVYSEKTGTCVFTGRTPEGTALYAINLTKLGPPRRLEPGQQDQKLLSLSMSPDGRFVLFCSDRPVEED</sequence>